<dbReference type="AlphaFoldDB" id="A0A2N5V4V6"/>
<comment type="caution">
    <text evidence="1">The sequence shown here is derived from an EMBL/GenBank/DDBJ whole genome shotgun (WGS) entry which is preliminary data.</text>
</comment>
<organism evidence="1 2">
    <name type="scientific">Puccinia coronata f. sp. avenae</name>
    <dbReference type="NCBI Taxonomy" id="200324"/>
    <lineage>
        <taxon>Eukaryota</taxon>
        <taxon>Fungi</taxon>
        <taxon>Dikarya</taxon>
        <taxon>Basidiomycota</taxon>
        <taxon>Pucciniomycotina</taxon>
        <taxon>Pucciniomycetes</taxon>
        <taxon>Pucciniales</taxon>
        <taxon>Pucciniaceae</taxon>
        <taxon>Puccinia</taxon>
    </lineage>
</organism>
<proteinExistence type="predicted"/>
<name>A0A2N5V4V6_9BASI</name>
<sequence>MARLVDLPEDVVSLVFQYLVRIDDALLEGLSTRSHAEGRTAAALRLVCRKWADWLFVHHLYRTLTFTDGSRLREFLRRLTPPHDHPAPGKPHCQHLMVYDIWAPDELPVQHPPPDPSIYHHHHQPEISTHGIMMNTFQSLDILVSFFQDTIVELDLEFIGTFWLPRRSLELIGGIENLSVLRLSLKSECISSRMTLESSSRGEQEEASGGGLQALIRAAPRLEGLDISELPLHCLPRSFPVPLQSTTATITQLDIRLTDQEQPMERLVALAGALKPALKVLSIQSFRDDGRRLVPLLETLRDTLEGLFISHESALTHVLHLQFPQLVVFRVNYWDGCLSHLLSQDLFANAPIQVLALYSHTLYRRRNSFLQDPFHRLKHLNKLVFLHARLHDLPPPCYLHACAAHRLQPVFLNHGHIPDIMRLARR</sequence>
<evidence type="ECO:0000313" key="1">
    <source>
        <dbReference type="EMBL" id="PLW45031.1"/>
    </source>
</evidence>
<accession>A0A2N5V4V6</accession>
<reference evidence="1 2" key="1">
    <citation type="submission" date="2017-11" db="EMBL/GenBank/DDBJ databases">
        <title>De novo assembly and phasing of dikaryotic genomes from two isolates of Puccinia coronata f. sp. avenae, the causal agent of oat crown rust.</title>
        <authorList>
            <person name="Miller M.E."/>
            <person name="Zhang Y."/>
            <person name="Omidvar V."/>
            <person name="Sperschneider J."/>
            <person name="Schwessinger B."/>
            <person name="Raley C."/>
            <person name="Palmer J.M."/>
            <person name="Garnica D."/>
            <person name="Upadhyaya N."/>
            <person name="Rathjen J."/>
            <person name="Taylor J.M."/>
            <person name="Park R.F."/>
            <person name="Dodds P.N."/>
            <person name="Hirsch C.D."/>
            <person name="Kianian S.F."/>
            <person name="Figueroa M."/>
        </authorList>
    </citation>
    <scope>NUCLEOTIDE SEQUENCE [LARGE SCALE GENOMIC DNA]</scope>
    <source>
        <strain evidence="1">12SD80</strain>
    </source>
</reference>
<dbReference type="EMBL" id="PGCI01000052">
    <property type="protein sequence ID" value="PLW45031.1"/>
    <property type="molecule type" value="Genomic_DNA"/>
</dbReference>
<dbReference type="Proteomes" id="UP000235392">
    <property type="component" value="Unassembled WGS sequence"/>
</dbReference>
<gene>
    <name evidence="1" type="ORF">PCASD_06946</name>
</gene>
<protein>
    <submittedName>
        <fullName evidence="1">Uncharacterized protein</fullName>
    </submittedName>
</protein>
<evidence type="ECO:0000313" key="2">
    <source>
        <dbReference type="Proteomes" id="UP000235392"/>
    </source>
</evidence>